<evidence type="ECO:0000313" key="3">
    <source>
        <dbReference type="EMBL" id="KAL2041771.1"/>
    </source>
</evidence>
<comment type="caution">
    <text evidence="3">The sequence shown here is derived from an EMBL/GenBank/DDBJ whole genome shotgun (WGS) entry which is preliminary data.</text>
</comment>
<evidence type="ECO:0000313" key="4">
    <source>
        <dbReference type="Proteomes" id="UP001590950"/>
    </source>
</evidence>
<dbReference type="EMBL" id="JBEFKJ010000016">
    <property type="protein sequence ID" value="KAL2041771.1"/>
    <property type="molecule type" value="Genomic_DNA"/>
</dbReference>
<keyword evidence="1" id="KW-0175">Coiled coil</keyword>
<sequence>MGRLLRKANRTITRLQRIITRQQTHNRRQQEFVTTFQDLCARQEAALKELNEQFEELQIIANRQQELLGYLHRSALGVEEEEDKDNSNNDNNNNIKLNTIGNILDTLRRLDVDFEAVRMECDICSKGAAYVSNVEESSPPQDPNCVHSAKRYERMMKAHGIYQTSSTIADTAFLSSKNKTTAATATSNSTAPSSSKKRKQAQFVETNSNTDDDEGLGKVKSESPIKKIKGEMVQDEPHNKQARLNTVDVQQLPVHPDGLMSAKEETAVESATDLGNTDDSATFRDFLAFGAFSGQDAESWAIFDANTSLDEKPVKDAVPESKSIVPASITITE</sequence>
<evidence type="ECO:0000256" key="2">
    <source>
        <dbReference type="SAM" id="MobiDB-lite"/>
    </source>
</evidence>
<dbReference type="Proteomes" id="UP001590950">
    <property type="component" value="Unassembled WGS sequence"/>
</dbReference>
<accession>A0ABR4A8N0</accession>
<feature type="compositionally biased region" description="Low complexity" evidence="2">
    <location>
        <begin position="183"/>
        <end position="194"/>
    </location>
</feature>
<keyword evidence="4" id="KW-1185">Reference proteome</keyword>
<name>A0ABR4A8N0_9LECA</name>
<reference evidence="3 4" key="1">
    <citation type="submission" date="2024-09" db="EMBL/GenBank/DDBJ databases">
        <title>Rethinking Asexuality: The Enigmatic Case of Functional Sexual Genes in Lepraria (Stereocaulaceae).</title>
        <authorList>
            <person name="Doellman M."/>
            <person name="Sun Y."/>
            <person name="Barcenas-Pena A."/>
            <person name="Lumbsch H.T."/>
            <person name="Grewe F."/>
        </authorList>
    </citation>
    <scope>NUCLEOTIDE SEQUENCE [LARGE SCALE GENOMIC DNA]</scope>
    <source>
        <strain evidence="3 4">Mercado 3170</strain>
    </source>
</reference>
<evidence type="ECO:0000256" key="1">
    <source>
        <dbReference type="SAM" id="Coils"/>
    </source>
</evidence>
<organism evidence="3 4">
    <name type="scientific">Stereocaulon virgatum</name>
    <dbReference type="NCBI Taxonomy" id="373712"/>
    <lineage>
        <taxon>Eukaryota</taxon>
        <taxon>Fungi</taxon>
        <taxon>Dikarya</taxon>
        <taxon>Ascomycota</taxon>
        <taxon>Pezizomycotina</taxon>
        <taxon>Lecanoromycetes</taxon>
        <taxon>OSLEUM clade</taxon>
        <taxon>Lecanoromycetidae</taxon>
        <taxon>Lecanorales</taxon>
        <taxon>Lecanorineae</taxon>
        <taxon>Stereocaulaceae</taxon>
        <taxon>Stereocaulon</taxon>
    </lineage>
</organism>
<protein>
    <submittedName>
        <fullName evidence="3">Uncharacterized protein</fullName>
    </submittedName>
</protein>
<feature type="compositionally biased region" description="Basic and acidic residues" evidence="2">
    <location>
        <begin position="215"/>
        <end position="226"/>
    </location>
</feature>
<gene>
    <name evidence="3" type="ORF">N7G274_005555</name>
</gene>
<feature type="region of interest" description="Disordered" evidence="2">
    <location>
        <begin position="183"/>
        <end position="226"/>
    </location>
</feature>
<proteinExistence type="predicted"/>
<feature type="coiled-coil region" evidence="1">
    <location>
        <begin position="33"/>
        <end position="67"/>
    </location>
</feature>